<name>A0AAU8BZB7_9RHOB</name>
<dbReference type="KEGG" id="suly:ABM428_08430"/>
<dbReference type="EMBL" id="CP159193">
    <property type="protein sequence ID" value="XCF09133.1"/>
    <property type="molecule type" value="Genomic_DNA"/>
</dbReference>
<dbReference type="Gene3D" id="3.40.50.150">
    <property type="entry name" value="Vaccinia Virus protein VP39"/>
    <property type="match status" value="1"/>
</dbReference>
<dbReference type="AlphaFoldDB" id="A0AAU8BZB7"/>
<evidence type="ECO:0008006" key="2">
    <source>
        <dbReference type="Google" id="ProtNLM"/>
    </source>
</evidence>
<proteinExistence type="predicted"/>
<accession>A0AAU8BZB7</accession>
<reference evidence="1" key="1">
    <citation type="journal article" date="2020" name="Int. J. Syst. Evol. Microbiol.">
        <title>Notification of changes in taxonomic opinion previously published outside the IJSEM.</title>
        <authorList>
            <person name="Oren A."/>
            <person name="Garrity G."/>
        </authorList>
    </citation>
    <scope>NUCLEOTIDE SEQUENCE</scope>
    <source>
        <strain evidence="1">TCYB15</strain>
    </source>
</reference>
<reference evidence="1" key="2">
    <citation type="submission" date="2024-06" db="EMBL/GenBank/DDBJ databases">
        <authorList>
            <person name="Deng Y."/>
        </authorList>
    </citation>
    <scope>NUCLEOTIDE SEQUENCE</scope>
    <source>
        <strain evidence="1">TCYB15</strain>
    </source>
</reference>
<protein>
    <recommendedName>
        <fullName evidence="2">SAM-dependent methyltransferase</fullName>
    </recommendedName>
</protein>
<sequence>MTIYHNQKSFTPAPFDLPINSKELSRNLDKFYTKPEVARQCVSDLENWTGINLNTTKTDLLEPSAGAGAFLDFLPSCTLAYDLLPEDRRIARQDFLKLERSEPAIVIGNPPFGKSCSLAILFFNHAATFAEQIAFIVPRTFEKDSIKNRLSPQFHLLNQRVLERDSFMFEGKSHPVSCVFQVWERRHDLRPKTKLPTVHPDFDFVVREEADFAIQRVGEHAGTVKTCLRGVSKNSHNFLRANISIEELLAKFRAIDFTEAKARTAGQASIAKTEIVALYSDLKANLR</sequence>
<dbReference type="RefSeq" id="WP_353627833.1">
    <property type="nucleotide sequence ID" value="NZ_CP159193.1"/>
</dbReference>
<evidence type="ECO:0000313" key="1">
    <source>
        <dbReference type="EMBL" id="XCF09133.1"/>
    </source>
</evidence>
<dbReference type="InterPro" id="IPR029063">
    <property type="entry name" value="SAM-dependent_MTases_sf"/>
</dbReference>
<dbReference type="SUPFAM" id="SSF53335">
    <property type="entry name" value="S-adenosyl-L-methionine-dependent methyltransferases"/>
    <property type="match status" value="1"/>
</dbReference>
<organism evidence="1">
    <name type="scientific">Sulfitobacter sp. TCYB15</name>
    <dbReference type="NCBI Taxonomy" id="3229275"/>
    <lineage>
        <taxon>Bacteria</taxon>
        <taxon>Pseudomonadati</taxon>
        <taxon>Pseudomonadota</taxon>
        <taxon>Alphaproteobacteria</taxon>
        <taxon>Rhodobacterales</taxon>
        <taxon>Roseobacteraceae</taxon>
        <taxon>Sulfitobacter</taxon>
    </lineage>
</organism>
<gene>
    <name evidence="1" type="ORF">ABM428_08430</name>
</gene>